<evidence type="ECO:0000256" key="3">
    <source>
        <dbReference type="ARBA" id="ARBA00022679"/>
    </source>
</evidence>
<evidence type="ECO:0000256" key="2">
    <source>
        <dbReference type="ARBA" id="ARBA00022603"/>
    </source>
</evidence>
<comment type="caution">
    <text evidence="6">The sequence shown here is derived from an EMBL/GenBank/DDBJ whole genome shotgun (WGS) entry which is preliminary data.</text>
</comment>
<dbReference type="Pfam" id="PF08241">
    <property type="entry name" value="Methyltransf_11"/>
    <property type="match status" value="1"/>
</dbReference>
<reference evidence="6" key="1">
    <citation type="submission" date="2016-10" db="EMBL/GenBank/DDBJ databases">
        <title>Draft Genome Sequence of Nocardioides luteus Strain BAFB, an Alkane-Degrading Bacterium Isolated from JP-7 Polluted Soil.</title>
        <authorList>
            <person name="Brown L."/>
            <person name="Ruiz O.N."/>
            <person name="Gunasekera T."/>
        </authorList>
    </citation>
    <scope>NUCLEOTIDE SEQUENCE [LARGE SCALE GENOMIC DNA]</scope>
    <source>
        <strain evidence="6">BAFB</strain>
    </source>
</reference>
<proteinExistence type="inferred from homology"/>
<dbReference type="InterPro" id="IPR051052">
    <property type="entry name" value="Diverse_substrate_MTase"/>
</dbReference>
<dbReference type="InterPro" id="IPR013216">
    <property type="entry name" value="Methyltransf_11"/>
</dbReference>
<dbReference type="STRING" id="1844.UG56_025280"/>
<dbReference type="RefSeq" id="WP_071327329.1">
    <property type="nucleotide sequence ID" value="NZ_JZDQ02000050.1"/>
</dbReference>
<evidence type="ECO:0000256" key="4">
    <source>
        <dbReference type="SAM" id="MobiDB-lite"/>
    </source>
</evidence>
<protein>
    <submittedName>
        <fullName evidence="6">SAM-dependent methyltransferase</fullName>
    </submittedName>
</protein>
<dbReference type="AlphaFoldDB" id="A0A1J4MX57"/>
<comment type="similarity">
    <text evidence="1">Belongs to the methyltransferase superfamily.</text>
</comment>
<name>A0A1J4MX57_9ACTN</name>
<accession>A0A1J4MX57</accession>
<gene>
    <name evidence="6" type="ORF">UG56_025280</name>
</gene>
<dbReference type="InterPro" id="IPR029063">
    <property type="entry name" value="SAM-dependent_MTases_sf"/>
</dbReference>
<keyword evidence="2 6" id="KW-0489">Methyltransferase</keyword>
<evidence type="ECO:0000256" key="1">
    <source>
        <dbReference type="ARBA" id="ARBA00008361"/>
    </source>
</evidence>
<evidence type="ECO:0000259" key="5">
    <source>
        <dbReference type="Pfam" id="PF08241"/>
    </source>
</evidence>
<dbReference type="CDD" id="cd02440">
    <property type="entry name" value="AdoMet_MTases"/>
    <property type="match status" value="1"/>
</dbReference>
<dbReference type="Gene3D" id="3.40.50.150">
    <property type="entry name" value="Vaccinia Virus protein VP39"/>
    <property type="match status" value="1"/>
</dbReference>
<evidence type="ECO:0000313" key="7">
    <source>
        <dbReference type="Proteomes" id="UP000033772"/>
    </source>
</evidence>
<dbReference type="SUPFAM" id="SSF53335">
    <property type="entry name" value="S-adenosyl-L-methionine-dependent methyltransferases"/>
    <property type="match status" value="1"/>
</dbReference>
<feature type="domain" description="Methyltransferase type 11" evidence="5">
    <location>
        <begin position="51"/>
        <end position="138"/>
    </location>
</feature>
<dbReference type="PANTHER" id="PTHR44942">
    <property type="entry name" value="METHYLTRANSF_11 DOMAIN-CONTAINING PROTEIN"/>
    <property type="match status" value="1"/>
</dbReference>
<dbReference type="PANTHER" id="PTHR44942:SF4">
    <property type="entry name" value="METHYLTRANSFERASE TYPE 11 DOMAIN-CONTAINING PROTEIN"/>
    <property type="match status" value="1"/>
</dbReference>
<keyword evidence="3" id="KW-0808">Transferase</keyword>
<dbReference type="OrthoDB" id="9797252at2"/>
<feature type="region of interest" description="Disordered" evidence="4">
    <location>
        <begin position="1"/>
        <end position="21"/>
    </location>
</feature>
<dbReference type="EMBL" id="JZDQ02000050">
    <property type="protein sequence ID" value="OIJ23924.1"/>
    <property type="molecule type" value="Genomic_DNA"/>
</dbReference>
<evidence type="ECO:0000313" key="6">
    <source>
        <dbReference type="EMBL" id="OIJ23924.1"/>
    </source>
</evidence>
<keyword evidence="7" id="KW-1185">Reference proteome</keyword>
<dbReference type="GO" id="GO:0032259">
    <property type="term" value="P:methylation"/>
    <property type="evidence" value="ECO:0007669"/>
    <property type="project" value="UniProtKB-KW"/>
</dbReference>
<organism evidence="6 7">
    <name type="scientific">Nocardioides luteus</name>
    <dbReference type="NCBI Taxonomy" id="1844"/>
    <lineage>
        <taxon>Bacteria</taxon>
        <taxon>Bacillati</taxon>
        <taxon>Actinomycetota</taxon>
        <taxon>Actinomycetes</taxon>
        <taxon>Propionibacteriales</taxon>
        <taxon>Nocardioidaceae</taxon>
        <taxon>Nocardioides</taxon>
    </lineage>
</organism>
<sequence length="268" mass="29083">MVTSGSDAAHRQRQMAESFGADADRYDRARMPYPDELIARILELSPGPEVLDVGCGTGIEARQLQAVGASVLGVEPDPRMAAYARSRGLAVEESRFEDWDAAGRTFDTVVAAQAWHWVDPVAGAAKVRDVLRPGGLFAAFWNVYEPPAPVGDALLEGLRKVVPDLPLGLGAMKQADKTYEEGARQVGERFVDLGGFAEPEPWRFSWSRDVTREEWLDFVPTQGFLTRLSAEQCAPVLEMVGAAIDGLGGTFTLNTVTVGVAVPFRHVP</sequence>
<dbReference type="GO" id="GO:0008757">
    <property type="term" value="F:S-adenosylmethionine-dependent methyltransferase activity"/>
    <property type="evidence" value="ECO:0007669"/>
    <property type="project" value="InterPro"/>
</dbReference>
<dbReference type="Proteomes" id="UP000033772">
    <property type="component" value="Unassembled WGS sequence"/>
</dbReference>